<name>A0A2J7ZUW1_9CHLO</name>
<dbReference type="GO" id="GO:0006633">
    <property type="term" value="P:fatty acid biosynthetic process"/>
    <property type="evidence" value="ECO:0007669"/>
    <property type="project" value="TreeGrafter"/>
</dbReference>
<dbReference type="GO" id="GO:0005739">
    <property type="term" value="C:mitochondrion"/>
    <property type="evidence" value="ECO:0007669"/>
    <property type="project" value="TreeGrafter"/>
</dbReference>
<dbReference type="OrthoDB" id="907249at2759"/>
<feature type="non-terminal residue" evidence="3">
    <location>
        <position position="107"/>
    </location>
</feature>
<proteinExistence type="predicted"/>
<gene>
    <name evidence="3" type="ORF">TSOC_009841</name>
</gene>
<evidence type="ECO:0000256" key="2">
    <source>
        <dbReference type="ARBA" id="ARBA00022679"/>
    </source>
</evidence>
<organism evidence="3 4">
    <name type="scientific">Tetrabaena socialis</name>
    <dbReference type="NCBI Taxonomy" id="47790"/>
    <lineage>
        <taxon>Eukaryota</taxon>
        <taxon>Viridiplantae</taxon>
        <taxon>Chlorophyta</taxon>
        <taxon>core chlorophytes</taxon>
        <taxon>Chlorophyceae</taxon>
        <taxon>CS clade</taxon>
        <taxon>Chlamydomonadales</taxon>
        <taxon>Tetrabaenaceae</taxon>
        <taxon>Tetrabaena</taxon>
    </lineage>
</organism>
<dbReference type="InterPro" id="IPR016039">
    <property type="entry name" value="Thiolase-like"/>
</dbReference>
<dbReference type="PANTHER" id="PTHR11712:SF332">
    <property type="entry name" value="3-OXOACYL-[ACYL-CARRIER-PROTEIN] SYNTHASE II, CHLOROPLASTIC"/>
    <property type="match status" value="1"/>
</dbReference>
<keyword evidence="4" id="KW-1185">Reference proteome</keyword>
<dbReference type="InterPro" id="IPR000794">
    <property type="entry name" value="Beta-ketoacyl_synthase"/>
</dbReference>
<dbReference type="EC" id="2.3.1.41" evidence="1"/>
<evidence type="ECO:0000313" key="4">
    <source>
        <dbReference type="Proteomes" id="UP000236333"/>
    </source>
</evidence>
<sequence>MQSRAKQALRTQAAGRGRHRVVRVAATAAHDHAKTEAAPRRVVVTGMGLVSCLACHQNPSAPYYKHPAPSHEHDEFYNNLLAGKSGISHIEGFNTTDYTTRFAGEIK</sequence>
<dbReference type="SUPFAM" id="SSF53901">
    <property type="entry name" value="Thiolase-like"/>
    <property type="match status" value="1"/>
</dbReference>
<evidence type="ECO:0000313" key="3">
    <source>
        <dbReference type="EMBL" id="PNH04039.1"/>
    </source>
</evidence>
<dbReference type="Proteomes" id="UP000236333">
    <property type="component" value="Unassembled WGS sequence"/>
</dbReference>
<dbReference type="GO" id="GO:0004315">
    <property type="term" value="F:3-oxoacyl-[acyl-carrier-protein] synthase activity"/>
    <property type="evidence" value="ECO:0007669"/>
    <property type="project" value="UniProtKB-EC"/>
</dbReference>
<dbReference type="AlphaFoldDB" id="A0A2J7ZUW1"/>
<protein>
    <recommendedName>
        <fullName evidence="1">beta-ketoacyl-[acyl-carrier-protein] synthase I</fullName>
        <ecNumber evidence="1">2.3.1.41</ecNumber>
    </recommendedName>
</protein>
<dbReference type="PANTHER" id="PTHR11712">
    <property type="entry name" value="POLYKETIDE SYNTHASE-RELATED"/>
    <property type="match status" value="1"/>
</dbReference>
<reference evidence="3 4" key="1">
    <citation type="journal article" date="2017" name="Mol. Biol. Evol.">
        <title>The 4-celled Tetrabaena socialis nuclear genome reveals the essential components for genetic control of cell number at the origin of multicellularity in the volvocine lineage.</title>
        <authorList>
            <person name="Featherston J."/>
            <person name="Arakaki Y."/>
            <person name="Hanschen E.R."/>
            <person name="Ferris P.J."/>
            <person name="Michod R.E."/>
            <person name="Olson B.J.S.C."/>
            <person name="Nozaki H."/>
            <person name="Durand P.M."/>
        </authorList>
    </citation>
    <scope>NUCLEOTIDE SEQUENCE [LARGE SCALE GENOMIC DNA]</scope>
    <source>
        <strain evidence="3 4">NIES-571</strain>
    </source>
</reference>
<keyword evidence="2" id="KW-0808">Transferase</keyword>
<accession>A0A2J7ZUW1</accession>
<dbReference type="EMBL" id="PGGS01000432">
    <property type="protein sequence ID" value="PNH04039.1"/>
    <property type="molecule type" value="Genomic_DNA"/>
</dbReference>
<evidence type="ECO:0000256" key="1">
    <source>
        <dbReference type="ARBA" id="ARBA00013191"/>
    </source>
</evidence>
<dbReference type="Gene3D" id="3.40.47.10">
    <property type="match status" value="1"/>
</dbReference>
<comment type="caution">
    <text evidence="3">The sequence shown here is derived from an EMBL/GenBank/DDBJ whole genome shotgun (WGS) entry which is preliminary data.</text>
</comment>